<comment type="function">
    <text evidence="4">Catalyzes the reduction of 1-pyrroline-5-carboxylate (PCA) to L-proline.</text>
</comment>
<dbReference type="AlphaFoldDB" id="A0A1W6N677"/>
<dbReference type="Proteomes" id="UP000237351">
    <property type="component" value="Chromosome"/>
</dbReference>
<accession>A0A1W6N677</accession>
<comment type="catalytic activity">
    <reaction evidence="4">
        <text>L-proline + NAD(+) = (S)-1-pyrroline-5-carboxylate + NADH + 2 H(+)</text>
        <dbReference type="Rhea" id="RHEA:14105"/>
        <dbReference type="ChEBI" id="CHEBI:15378"/>
        <dbReference type="ChEBI" id="CHEBI:17388"/>
        <dbReference type="ChEBI" id="CHEBI:57540"/>
        <dbReference type="ChEBI" id="CHEBI:57945"/>
        <dbReference type="ChEBI" id="CHEBI:60039"/>
        <dbReference type="EC" id="1.5.1.2"/>
    </reaction>
</comment>
<dbReference type="KEGG" id="naf:GQ61_08850"/>
<keyword evidence="4" id="KW-0963">Cytoplasm</keyword>
<organism evidence="9 10">
    <name type="scientific">Candidatus Nucleicultrix amoebiphila FS5</name>
    <dbReference type="NCBI Taxonomy" id="1414854"/>
    <lineage>
        <taxon>Bacteria</taxon>
        <taxon>Pseudomonadati</taxon>
        <taxon>Pseudomonadota</taxon>
        <taxon>Alphaproteobacteria</taxon>
        <taxon>Holosporales</taxon>
        <taxon>Candidatus Nucleicultricaceae</taxon>
        <taxon>Candidatus Nucleicultrix</taxon>
    </lineage>
</organism>
<evidence type="ECO:0000256" key="3">
    <source>
        <dbReference type="ARBA" id="ARBA00023002"/>
    </source>
</evidence>
<dbReference type="Gene3D" id="1.10.3730.10">
    <property type="entry name" value="ProC C-terminal domain-like"/>
    <property type="match status" value="1"/>
</dbReference>
<dbReference type="UniPathway" id="UPA00098">
    <property type="reaction ID" value="UER00361"/>
</dbReference>
<dbReference type="InterPro" id="IPR036291">
    <property type="entry name" value="NAD(P)-bd_dom_sf"/>
</dbReference>
<dbReference type="SUPFAM" id="SSF48179">
    <property type="entry name" value="6-phosphogluconate dehydrogenase C-terminal domain-like"/>
    <property type="match status" value="1"/>
</dbReference>
<reference evidence="9 10" key="1">
    <citation type="submission" date="2014-06" db="EMBL/GenBank/DDBJ databases">
        <title>The genome of the endonuclear symbiont Nucleicultrix amoebiphila.</title>
        <authorList>
            <person name="Schulz F."/>
            <person name="Horn M."/>
        </authorList>
    </citation>
    <scope>NUCLEOTIDE SEQUENCE [LARGE SCALE GENOMIC DNA]</scope>
    <source>
        <strain evidence="9 10">FS5</strain>
    </source>
</reference>
<dbReference type="HAMAP" id="MF_01925">
    <property type="entry name" value="P5C_reductase"/>
    <property type="match status" value="1"/>
</dbReference>
<dbReference type="InterPro" id="IPR008927">
    <property type="entry name" value="6-PGluconate_DH-like_C_sf"/>
</dbReference>
<name>A0A1W6N677_9PROT</name>
<dbReference type="GO" id="GO:0005737">
    <property type="term" value="C:cytoplasm"/>
    <property type="evidence" value="ECO:0007669"/>
    <property type="project" value="UniProtKB-SubCell"/>
</dbReference>
<dbReference type="InterPro" id="IPR028939">
    <property type="entry name" value="P5C_Rdtase_cat_N"/>
</dbReference>
<dbReference type="PANTHER" id="PTHR11645:SF0">
    <property type="entry name" value="PYRROLINE-5-CARBOXYLATE REDUCTASE 3"/>
    <property type="match status" value="1"/>
</dbReference>
<keyword evidence="2 4" id="KW-0521">NADP</keyword>
<evidence type="ECO:0000259" key="8">
    <source>
        <dbReference type="Pfam" id="PF14748"/>
    </source>
</evidence>
<comment type="subcellular location">
    <subcellularLocation>
        <location evidence="4">Cytoplasm</location>
    </subcellularLocation>
</comment>
<feature type="binding site" evidence="6">
    <location>
        <begin position="53"/>
        <end position="56"/>
    </location>
    <ligand>
        <name>NADP(+)</name>
        <dbReference type="ChEBI" id="CHEBI:58349"/>
    </ligand>
</feature>
<comment type="similarity">
    <text evidence="1 4">Belongs to the pyrroline-5-carboxylate reductase family.</text>
</comment>
<evidence type="ECO:0000256" key="2">
    <source>
        <dbReference type="ARBA" id="ARBA00022857"/>
    </source>
</evidence>
<keyword evidence="3 4" id="KW-0560">Oxidoreductase</keyword>
<evidence type="ECO:0000256" key="6">
    <source>
        <dbReference type="PIRSR" id="PIRSR000193-1"/>
    </source>
</evidence>
<protein>
    <recommendedName>
        <fullName evidence="4 5">Pyrroline-5-carboxylate reductase</fullName>
        <shortName evidence="4">P5C reductase</shortName>
        <shortName evidence="4">P5CR</shortName>
        <ecNumber evidence="4 5">1.5.1.2</ecNumber>
    </recommendedName>
    <alternativeName>
        <fullName evidence="4">PCA reductase</fullName>
    </alternativeName>
</protein>
<gene>
    <name evidence="4" type="primary">proC</name>
    <name evidence="9" type="ORF">GQ61_08850</name>
</gene>
<evidence type="ECO:0000256" key="4">
    <source>
        <dbReference type="HAMAP-Rule" id="MF_01925"/>
    </source>
</evidence>
<dbReference type="InterPro" id="IPR029036">
    <property type="entry name" value="P5CR_dimer"/>
</dbReference>
<dbReference type="GO" id="GO:0055129">
    <property type="term" value="P:L-proline biosynthetic process"/>
    <property type="evidence" value="ECO:0007669"/>
    <property type="project" value="UniProtKB-UniRule"/>
</dbReference>
<evidence type="ECO:0000259" key="7">
    <source>
        <dbReference type="Pfam" id="PF03807"/>
    </source>
</evidence>
<keyword evidence="10" id="KW-1185">Reference proteome</keyword>
<evidence type="ECO:0000256" key="1">
    <source>
        <dbReference type="ARBA" id="ARBA00005525"/>
    </source>
</evidence>
<dbReference type="SUPFAM" id="SSF51735">
    <property type="entry name" value="NAD(P)-binding Rossmann-fold domains"/>
    <property type="match status" value="1"/>
</dbReference>
<proteinExistence type="inferred from homology"/>
<keyword evidence="4" id="KW-0028">Amino-acid biosynthesis</keyword>
<evidence type="ECO:0000313" key="10">
    <source>
        <dbReference type="Proteomes" id="UP000237351"/>
    </source>
</evidence>
<dbReference type="STRING" id="1414854.GQ61_08850"/>
<dbReference type="Gene3D" id="3.40.50.720">
    <property type="entry name" value="NAD(P)-binding Rossmann-like Domain"/>
    <property type="match status" value="1"/>
</dbReference>
<dbReference type="PANTHER" id="PTHR11645">
    <property type="entry name" value="PYRROLINE-5-CARBOXYLATE REDUCTASE"/>
    <property type="match status" value="1"/>
</dbReference>
<keyword evidence="4" id="KW-0641">Proline biosynthesis</keyword>
<dbReference type="EMBL" id="CP008743">
    <property type="protein sequence ID" value="ARN85377.1"/>
    <property type="molecule type" value="Genomic_DNA"/>
</dbReference>
<comment type="catalytic activity">
    <reaction evidence="4">
        <text>L-proline + NADP(+) = (S)-1-pyrroline-5-carboxylate + NADPH + 2 H(+)</text>
        <dbReference type="Rhea" id="RHEA:14109"/>
        <dbReference type="ChEBI" id="CHEBI:15378"/>
        <dbReference type="ChEBI" id="CHEBI:17388"/>
        <dbReference type="ChEBI" id="CHEBI:57783"/>
        <dbReference type="ChEBI" id="CHEBI:58349"/>
        <dbReference type="ChEBI" id="CHEBI:60039"/>
        <dbReference type="EC" id="1.5.1.2"/>
    </reaction>
</comment>
<dbReference type="PIRSF" id="PIRSF000193">
    <property type="entry name" value="Pyrrol-5-carb_rd"/>
    <property type="match status" value="1"/>
</dbReference>
<dbReference type="Pfam" id="PF03807">
    <property type="entry name" value="F420_oxidored"/>
    <property type="match status" value="1"/>
</dbReference>
<feature type="domain" description="Pyrroline-5-carboxylate reductase catalytic N-terminal" evidence="7">
    <location>
        <begin position="12"/>
        <end position="82"/>
    </location>
</feature>
<dbReference type="NCBIfam" id="TIGR00112">
    <property type="entry name" value="proC"/>
    <property type="match status" value="1"/>
</dbReference>
<dbReference type="GO" id="GO:0004735">
    <property type="term" value="F:pyrroline-5-carboxylate reductase activity"/>
    <property type="evidence" value="ECO:0007669"/>
    <property type="project" value="UniProtKB-UniRule"/>
</dbReference>
<comment type="pathway">
    <text evidence="4">Amino-acid biosynthesis; L-proline biosynthesis; L-proline from L-glutamate 5-semialdehyde: step 1/1.</text>
</comment>
<dbReference type="InterPro" id="IPR000304">
    <property type="entry name" value="Pyrroline-COOH_reductase"/>
</dbReference>
<dbReference type="Pfam" id="PF14748">
    <property type="entry name" value="P5CR_dimer"/>
    <property type="match status" value="1"/>
</dbReference>
<feature type="binding site" evidence="6">
    <location>
        <position position="19"/>
    </location>
    <ligand>
        <name>NADP(+)</name>
        <dbReference type="ChEBI" id="CHEBI:58349"/>
    </ligand>
</feature>
<sequence>MLQGWMKHSSSFSSITVVTPHSSSLKEFQNHHQISWFSSPEHLKSNFDVIVFAVKPYQLSDVLPHYRQYVDSKTIVISIAAGKTLEFYRSYFAPQTLFVRAMPNTPSIVSKGIILLISSIKLQGNSGNQVQEIMEVLGKIFWLEDEELFDKAASLSSCGPGYVFHLVECFEKAAIELGLEQEIAQKLSRELFVGCGAYLENTAESAQKLRDQVTSPKGMTEAALKVLMGSNFQEIINKTLRAAYERAKEIRKEG</sequence>
<dbReference type="EC" id="1.5.1.2" evidence="4 5"/>
<evidence type="ECO:0000256" key="5">
    <source>
        <dbReference type="NCBIfam" id="TIGR00112"/>
    </source>
</evidence>
<feature type="domain" description="Pyrroline-5-carboxylate reductase dimerisation" evidence="8">
    <location>
        <begin position="146"/>
        <end position="249"/>
    </location>
</feature>
<evidence type="ECO:0000313" key="9">
    <source>
        <dbReference type="EMBL" id="ARN85377.1"/>
    </source>
</evidence>